<evidence type="ECO:0000256" key="17">
    <source>
        <dbReference type="SAM" id="SignalP"/>
    </source>
</evidence>
<dbReference type="InterPro" id="IPR017441">
    <property type="entry name" value="Protein_kinase_ATP_BS"/>
</dbReference>
<evidence type="ECO:0000259" key="18">
    <source>
        <dbReference type="PROSITE" id="PS50011"/>
    </source>
</evidence>
<dbReference type="PANTHER" id="PTHR27009">
    <property type="entry name" value="RUST RESISTANCE KINASE LR10-RELATED"/>
    <property type="match status" value="1"/>
</dbReference>
<evidence type="ECO:0000256" key="4">
    <source>
        <dbReference type="ARBA" id="ARBA00022679"/>
    </source>
</evidence>
<feature type="compositionally biased region" description="Polar residues" evidence="16">
    <location>
        <begin position="626"/>
        <end position="644"/>
    </location>
</feature>
<dbReference type="Pfam" id="PF07714">
    <property type="entry name" value="PK_Tyr_Ser-Thr"/>
    <property type="match status" value="1"/>
</dbReference>
<comment type="subcellular location">
    <subcellularLocation>
        <location evidence="1">Membrane</location>
        <topology evidence="1">Single-pass type I membrane protein</topology>
    </subcellularLocation>
</comment>
<accession>A0A5E4FZU4</accession>
<feature type="signal peptide" evidence="17">
    <location>
        <begin position="1"/>
        <end position="24"/>
    </location>
</feature>
<organism evidence="19 20">
    <name type="scientific">Prunus dulcis</name>
    <name type="common">Almond</name>
    <name type="synonym">Amygdalus dulcis</name>
    <dbReference type="NCBI Taxonomy" id="3755"/>
    <lineage>
        <taxon>Eukaryota</taxon>
        <taxon>Viridiplantae</taxon>
        <taxon>Streptophyta</taxon>
        <taxon>Embryophyta</taxon>
        <taxon>Tracheophyta</taxon>
        <taxon>Spermatophyta</taxon>
        <taxon>Magnoliopsida</taxon>
        <taxon>eudicotyledons</taxon>
        <taxon>Gunneridae</taxon>
        <taxon>Pentapetalae</taxon>
        <taxon>rosids</taxon>
        <taxon>fabids</taxon>
        <taxon>Rosales</taxon>
        <taxon>Rosaceae</taxon>
        <taxon>Amygdaloideae</taxon>
        <taxon>Amygdaleae</taxon>
        <taxon>Prunus</taxon>
    </lineage>
</organism>
<dbReference type="EC" id="2.7.11.1" evidence="2"/>
<evidence type="ECO:0000256" key="11">
    <source>
        <dbReference type="ARBA" id="ARBA00023136"/>
    </source>
</evidence>
<dbReference type="OMA" id="HQDLEAF"/>
<dbReference type="FunFam" id="1.10.510.10:FF:000590">
    <property type="entry name" value="PR5-like receptor kinase"/>
    <property type="match status" value="1"/>
</dbReference>
<comment type="catalytic activity">
    <reaction evidence="14">
        <text>L-seryl-[protein] + ATP = O-phospho-L-seryl-[protein] + ADP + H(+)</text>
        <dbReference type="Rhea" id="RHEA:17989"/>
        <dbReference type="Rhea" id="RHEA-COMP:9863"/>
        <dbReference type="Rhea" id="RHEA-COMP:11604"/>
        <dbReference type="ChEBI" id="CHEBI:15378"/>
        <dbReference type="ChEBI" id="CHEBI:29999"/>
        <dbReference type="ChEBI" id="CHEBI:30616"/>
        <dbReference type="ChEBI" id="CHEBI:83421"/>
        <dbReference type="ChEBI" id="CHEBI:456216"/>
        <dbReference type="EC" id="2.7.11.1"/>
    </reaction>
</comment>
<dbReference type="InterPro" id="IPR011009">
    <property type="entry name" value="Kinase-like_dom_sf"/>
</dbReference>
<dbReference type="PROSITE" id="PS00108">
    <property type="entry name" value="PROTEIN_KINASE_ST"/>
    <property type="match status" value="1"/>
</dbReference>
<dbReference type="Pfam" id="PF14380">
    <property type="entry name" value="WAK_assoc"/>
    <property type="match status" value="1"/>
</dbReference>
<evidence type="ECO:0000256" key="1">
    <source>
        <dbReference type="ARBA" id="ARBA00004479"/>
    </source>
</evidence>
<dbReference type="CDD" id="cd14066">
    <property type="entry name" value="STKc_IRAK"/>
    <property type="match status" value="1"/>
</dbReference>
<evidence type="ECO:0000313" key="20">
    <source>
        <dbReference type="Proteomes" id="UP000327085"/>
    </source>
</evidence>
<keyword evidence="11" id="KW-0472">Membrane</keyword>
<proteinExistence type="predicted"/>
<dbReference type="PROSITE" id="PS00107">
    <property type="entry name" value="PROTEIN_KINASE_ATP"/>
    <property type="match status" value="1"/>
</dbReference>
<dbReference type="GO" id="GO:0016020">
    <property type="term" value="C:membrane"/>
    <property type="evidence" value="ECO:0007669"/>
    <property type="project" value="UniProtKB-SubCell"/>
</dbReference>
<dbReference type="Gene3D" id="1.10.510.10">
    <property type="entry name" value="Transferase(Phosphotransferase) domain 1"/>
    <property type="match status" value="1"/>
</dbReference>
<evidence type="ECO:0000313" key="19">
    <source>
        <dbReference type="EMBL" id="VVA32999.1"/>
    </source>
</evidence>
<keyword evidence="8" id="KW-0418">Kinase</keyword>
<dbReference type="SUPFAM" id="SSF56112">
    <property type="entry name" value="Protein kinase-like (PK-like)"/>
    <property type="match status" value="1"/>
</dbReference>
<dbReference type="PROSITE" id="PS50011">
    <property type="entry name" value="PROTEIN_KINASE_DOM"/>
    <property type="match status" value="1"/>
</dbReference>
<sequence>MTMPTAHNFLRLPILFITFNLITALIPSALCDDDAQYTECRNTYDCGLLKNITYPFWAANGRPHHCGREGYELTCRDNEYPVIRIEEQDFLVLNISREINIITIARRDLWDRPCTSRLINTTLDYDRFAYVQAVRNLTLFYGCVPHNQSIANYFTCKIEGTQNDLAFYIDDSISRLNPRPNGTLCLHNIRVPIMWTGVDVLPENYTVDVLKRVLELGFQVEYEAEWELCGPCMLSNGTCGSNTTDSFLCFCGGHPYEETCPSSGDNSWNWKRKVIVGAAAAAGSGILLCVIVCCIKSRKQTFLRTKSHQDLEAFIQNNGPLAVKRYKFSDIRKMTNSFKDKLGRGGYGDVYKGKLRDGCLVAVKVLNASKGNGEDFINEVASISRTSHVNVVTLLGYCFEGQKKALIYEFMPNGSLEKFIYKENSLETTPHLELEKLFEIAIGIARGLEYLHRGCNTRILHFDIKPHNILLDDNFCPKISDFGLSKLCLKKESIMSMLDARGTVGYIAPEVFCRNFGGVSVKSDVYSYGMMILEVAGGRKNSDVQVSHTTDAFFPDWIYKHLEQGSNLGLPNPMTQEENELARKMILVGLWCIQTKPPDRPSMSKVIEMLDGSIEALRIPPKPVLTSPTRTPAESESSTFSLIC</sequence>
<dbReference type="GO" id="GO:0005524">
    <property type="term" value="F:ATP binding"/>
    <property type="evidence" value="ECO:0007669"/>
    <property type="project" value="UniProtKB-UniRule"/>
</dbReference>
<dbReference type="AlphaFoldDB" id="A0A5E4FZU4"/>
<feature type="binding site" evidence="15">
    <location>
        <position position="364"/>
    </location>
    <ligand>
        <name>ATP</name>
        <dbReference type="ChEBI" id="CHEBI:30616"/>
    </ligand>
</feature>
<evidence type="ECO:0000256" key="6">
    <source>
        <dbReference type="ARBA" id="ARBA00022729"/>
    </source>
</evidence>
<dbReference type="Gene3D" id="3.30.200.20">
    <property type="entry name" value="Phosphorylase Kinase, domain 1"/>
    <property type="match status" value="1"/>
</dbReference>
<protein>
    <recommendedName>
        <fullName evidence="2">non-specific serine/threonine protein kinase</fullName>
        <ecNumber evidence="2">2.7.11.1</ecNumber>
    </recommendedName>
</protein>
<evidence type="ECO:0000256" key="14">
    <source>
        <dbReference type="ARBA" id="ARBA00048679"/>
    </source>
</evidence>
<keyword evidence="3" id="KW-0723">Serine/threonine-protein kinase</keyword>
<dbReference type="FunFam" id="3.30.200.20:FF:000178">
    <property type="entry name" value="serine/threonine-protein kinase PBS1-like"/>
    <property type="match status" value="1"/>
</dbReference>
<evidence type="ECO:0000256" key="13">
    <source>
        <dbReference type="ARBA" id="ARBA00047899"/>
    </source>
</evidence>
<keyword evidence="6 17" id="KW-0732">Signal</keyword>
<name>A0A5E4FZU4_PRUDU</name>
<keyword evidence="12" id="KW-0325">Glycoprotein</keyword>
<dbReference type="GO" id="GO:0030247">
    <property type="term" value="F:polysaccharide binding"/>
    <property type="evidence" value="ECO:0007669"/>
    <property type="project" value="InterPro"/>
</dbReference>
<evidence type="ECO:0000256" key="8">
    <source>
        <dbReference type="ARBA" id="ARBA00022777"/>
    </source>
</evidence>
<dbReference type="InParanoid" id="A0A5E4FZU4"/>
<dbReference type="Gramene" id="VVA32999">
    <property type="protein sequence ID" value="VVA32999"/>
    <property type="gene ID" value="Prudul26B035921"/>
</dbReference>
<evidence type="ECO:0000256" key="10">
    <source>
        <dbReference type="ARBA" id="ARBA00022989"/>
    </source>
</evidence>
<dbReference type="InterPro" id="IPR001245">
    <property type="entry name" value="Ser-Thr/Tyr_kinase_cat_dom"/>
</dbReference>
<evidence type="ECO:0000256" key="16">
    <source>
        <dbReference type="SAM" id="MobiDB-lite"/>
    </source>
</evidence>
<dbReference type="SMART" id="SM00220">
    <property type="entry name" value="S_TKc"/>
    <property type="match status" value="1"/>
</dbReference>
<dbReference type="InterPro" id="IPR025287">
    <property type="entry name" value="WAK_GUB"/>
</dbReference>
<dbReference type="InterPro" id="IPR045874">
    <property type="entry name" value="LRK10/LRL21-25-like"/>
</dbReference>
<dbReference type="InterPro" id="IPR032872">
    <property type="entry name" value="WAK_assoc_C"/>
</dbReference>
<gene>
    <name evidence="19" type="ORF">ALMOND_2B035921</name>
</gene>
<evidence type="ECO:0000256" key="15">
    <source>
        <dbReference type="PROSITE-ProRule" id="PRU10141"/>
    </source>
</evidence>
<dbReference type="EMBL" id="CABIKO010000271">
    <property type="protein sequence ID" value="VVA32999.1"/>
    <property type="molecule type" value="Genomic_DNA"/>
</dbReference>
<keyword evidence="5" id="KW-0812">Transmembrane</keyword>
<dbReference type="GO" id="GO:0004674">
    <property type="term" value="F:protein serine/threonine kinase activity"/>
    <property type="evidence" value="ECO:0007669"/>
    <property type="project" value="UniProtKB-KW"/>
</dbReference>
<evidence type="ECO:0000256" key="5">
    <source>
        <dbReference type="ARBA" id="ARBA00022692"/>
    </source>
</evidence>
<evidence type="ECO:0000256" key="2">
    <source>
        <dbReference type="ARBA" id="ARBA00012513"/>
    </source>
</evidence>
<dbReference type="InterPro" id="IPR008271">
    <property type="entry name" value="Ser/Thr_kinase_AS"/>
</dbReference>
<dbReference type="Proteomes" id="UP000327085">
    <property type="component" value="Chromosome 5"/>
</dbReference>
<keyword evidence="10" id="KW-1133">Transmembrane helix</keyword>
<dbReference type="Pfam" id="PF13947">
    <property type="entry name" value="GUB_WAK_bind"/>
    <property type="match status" value="1"/>
</dbReference>
<comment type="catalytic activity">
    <reaction evidence="13">
        <text>L-threonyl-[protein] + ATP = O-phospho-L-threonyl-[protein] + ADP + H(+)</text>
        <dbReference type="Rhea" id="RHEA:46608"/>
        <dbReference type="Rhea" id="RHEA-COMP:11060"/>
        <dbReference type="Rhea" id="RHEA-COMP:11605"/>
        <dbReference type="ChEBI" id="CHEBI:15378"/>
        <dbReference type="ChEBI" id="CHEBI:30013"/>
        <dbReference type="ChEBI" id="CHEBI:30616"/>
        <dbReference type="ChEBI" id="CHEBI:61977"/>
        <dbReference type="ChEBI" id="CHEBI:456216"/>
        <dbReference type="EC" id="2.7.11.1"/>
    </reaction>
</comment>
<evidence type="ECO:0000256" key="12">
    <source>
        <dbReference type="ARBA" id="ARBA00023180"/>
    </source>
</evidence>
<reference evidence="20" key="1">
    <citation type="journal article" date="2020" name="Plant J.">
        <title>Transposons played a major role in the diversification between the closely related almond and peach genomes: results from the almond genome sequence.</title>
        <authorList>
            <person name="Alioto T."/>
            <person name="Alexiou K.G."/>
            <person name="Bardil A."/>
            <person name="Barteri F."/>
            <person name="Castanera R."/>
            <person name="Cruz F."/>
            <person name="Dhingra A."/>
            <person name="Duval H."/>
            <person name="Fernandez I Marti A."/>
            <person name="Frias L."/>
            <person name="Galan B."/>
            <person name="Garcia J.L."/>
            <person name="Howad W."/>
            <person name="Gomez-Garrido J."/>
            <person name="Gut M."/>
            <person name="Julca I."/>
            <person name="Morata J."/>
            <person name="Puigdomenech P."/>
            <person name="Ribeca P."/>
            <person name="Rubio Cabetas M.J."/>
            <person name="Vlasova A."/>
            <person name="Wirthensohn M."/>
            <person name="Garcia-Mas J."/>
            <person name="Gabaldon T."/>
            <person name="Casacuberta J.M."/>
            <person name="Arus P."/>
        </authorList>
    </citation>
    <scope>NUCLEOTIDE SEQUENCE [LARGE SCALE GENOMIC DNA]</scope>
    <source>
        <strain evidence="20">cv. Texas</strain>
    </source>
</reference>
<evidence type="ECO:0000256" key="7">
    <source>
        <dbReference type="ARBA" id="ARBA00022741"/>
    </source>
</evidence>
<keyword evidence="7 15" id="KW-0547">Nucleotide-binding</keyword>
<evidence type="ECO:0000256" key="3">
    <source>
        <dbReference type="ARBA" id="ARBA00022527"/>
    </source>
</evidence>
<feature type="region of interest" description="Disordered" evidence="16">
    <location>
        <begin position="621"/>
        <end position="644"/>
    </location>
</feature>
<keyword evidence="4" id="KW-0808">Transferase</keyword>
<feature type="chain" id="PRO_5022803649" description="non-specific serine/threonine protein kinase" evidence="17">
    <location>
        <begin position="25"/>
        <end position="644"/>
    </location>
</feature>
<feature type="domain" description="Protein kinase" evidence="18">
    <location>
        <begin position="336"/>
        <end position="625"/>
    </location>
</feature>
<evidence type="ECO:0000256" key="9">
    <source>
        <dbReference type="ARBA" id="ARBA00022840"/>
    </source>
</evidence>
<keyword evidence="9 15" id="KW-0067">ATP-binding</keyword>
<dbReference type="InterPro" id="IPR000719">
    <property type="entry name" value="Prot_kinase_dom"/>
</dbReference>